<keyword evidence="2 5" id="KW-0863">Zinc-finger</keyword>
<feature type="domain" description="TRAF-type" evidence="7">
    <location>
        <begin position="172"/>
        <end position="214"/>
    </location>
</feature>
<keyword evidence="3" id="KW-0833">Ubl conjugation pathway</keyword>
<feature type="compositionally biased region" description="Acidic residues" evidence="6">
    <location>
        <begin position="1015"/>
        <end position="1034"/>
    </location>
</feature>
<evidence type="ECO:0000256" key="4">
    <source>
        <dbReference type="ARBA" id="ARBA00022833"/>
    </source>
</evidence>
<dbReference type="PROSITE" id="PS50181">
    <property type="entry name" value="FBOX"/>
    <property type="match status" value="1"/>
</dbReference>
<evidence type="ECO:0008006" key="11">
    <source>
        <dbReference type="Google" id="ProtNLM"/>
    </source>
</evidence>
<comment type="caution">
    <text evidence="9">The sequence shown here is derived from an EMBL/GenBank/DDBJ whole genome shotgun (WGS) entry which is preliminary data.</text>
</comment>
<dbReference type="GO" id="GO:0061630">
    <property type="term" value="F:ubiquitin protein ligase activity"/>
    <property type="evidence" value="ECO:0007669"/>
    <property type="project" value="InterPro"/>
</dbReference>
<dbReference type="InterPro" id="IPR031890">
    <property type="entry name" value="Fbxo30/Fbxo40"/>
</dbReference>
<evidence type="ECO:0000259" key="7">
    <source>
        <dbReference type="PROSITE" id="PS50145"/>
    </source>
</evidence>
<keyword evidence="10" id="KW-1185">Reference proteome</keyword>
<feature type="domain" description="F-box" evidence="8">
    <location>
        <begin position="673"/>
        <end position="727"/>
    </location>
</feature>
<dbReference type="Pfam" id="PF15966">
    <property type="entry name" value="F-box_4"/>
    <property type="match status" value="1"/>
</dbReference>
<dbReference type="InterPro" id="IPR043013">
    <property type="entry name" value="Znf_TRAF_N"/>
</dbReference>
<feature type="region of interest" description="Disordered" evidence="6">
    <location>
        <begin position="643"/>
        <end position="670"/>
    </location>
</feature>
<dbReference type="InterPro" id="IPR001293">
    <property type="entry name" value="Znf_TRAF"/>
</dbReference>
<keyword evidence="4 5" id="KW-0862">Zinc</keyword>
<dbReference type="InterPro" id="IPR001810">
    <property type="entry name" value="F-box_dom"/>
</dbReference>
<dbReference type="Pfam" id="PF15965">
    <property type="entry name" value="zf-TRAF_2"/>
    <property type="match status" value="1"/>
</dbReference>
<feature type="compositionally biased region" description="Basic and acidic residues" evidence="6">
    <location>
        <begin position="358"/>
        <end position="371"/>
    </location>
</feature>
<proteinExistence type="predicted"/>
<keyword evidence="1 5" id="KW-0479">Metal-binding</keyword>
<evidence type="ECO:0000313" key="9">
    <source>
        <dbReference type="EMBL" id="KAF3841000.1"/>
    </source>
</evidence>
<evidence type="ECO:0000256" key="2">
    <source>
        <dbReference type="ARBA" id="ARBA00022771"/>
    </source>
</evidence>
<dbReference type="AlphaFoldDB" id="A0A7J5XV35"/>
<feature type="compositionally biased region" description="Polar residues" evidence="6">
    <location>
        <begin position="645"/>
        <end position="660"/>
    </location>
</feature>
<dbReference type="Proteomes" id="UP000518266">
    <property type="component" value="Unassembled WGS sequence"/>
</dbReference>
<evidence type="ECO:0000256" key="3">
    <source>
        <dbReference type="ARBA" id="ARBA00022786"/>
    </source>
</evidence>
<feature type="compositionally biased region" description="Polar residues" evidence="6">
    <location>
        <begin position="294"/>
        <end position="309"/>
    </location>
</feature>
<feature type="region of interest" description="Disordered" evidence="6">
    <location>
        <begin position="346"/>
        <end position="387"/>
    </location>
</feature>
<evidence type="ECO:0000256" key="6">
    <source>
        <dbReference type="SAM" id="MobiDB-lite"/>
    </source>
</evidence>
<reference evidence="9 10" key="1">
    <citation type="submission" date="2020-03" db="EMBL/GenBank/DDBJ databases">
        <title>Dissostichus mawsoni Genome sequencing and assembly.</title>
        <authorList>
            <person name="Park H."/>
        </authorList>
    </citation>
    <scope>NUCLEOTIDE SEQUENCE [LARGE SCALE GENOMIC DNA]</scope>
    <source>
        <strain evidence="9">DM0001</strain>
        <tissue evidence="9">Muscle</tissue>
    </source>
</reference>
<dbReference type="PROSITE" id="PS50145">
    <property type="entry name" value="ZF_TRAF"/>
    <property type="match status" value="1"/>
</dbReference>
<dbReference type="SUPFAM" id="SSF81383">
    <property type="entry name" value="F-box domain"/>
    <property type="match status" value="1"/>
</dbReference>
<organism evidence="9 10">
    <name type="scientific">Dissostichus mawsoni</name>
    <name type="common">Antarctic cod</name>
    <dbReference type="NCBI Taxonomy" id="36200"/>
    <lineage>
        <taxon>Eukaryota</taxon>
        <taxon>Metazoa</taxon>
        <taxon>Chordata</taxon>
        <taxon>Craniata</taxon>
        <taxon>Vertebrata</taxon>
        <taxon>Euteleostomi</taxon>
        <taxon>Actinopterygii</taxon>
        <taxon>Neopterygii</taxon>
        <taxon>Teleostei</taxon>
        <taxon>Neoteleostei</taxon>
        <taxon>Acanthomorphata</taxon>
        <taxon>Eupercaria</taxon>
        <taxon>Perciformes</taxon>
        <taxon>Notothenioidei</taxon>
        <taxon>Nototheniidae</taxon>
        <taxon>Dissostichus</taxon>
    </lineage>
</organism>
<dbReference type="InterPro" id="IPR036047">
    <property type="entry name" value="F-box-like_dom_sf"/>
</dbReference>
<evidence type="ECO:0000313" key="10">
    <source>
        <dbReference type="Proteomes" id="UP000518266"/>
    </source>
</evidence>
<evidence type="ECO:0000256" key="1">
    <source>
        <dbReference type="ARBA" id="ARBA00022723"/>
    </source>
</evidence>
<dbReference type="Gene3D" id="3.30.40.150">
    <property type="entry name" value="TRAF-like zinc-finger, N-terminal subdomain"/>
    <property type="match status" value="1"/>
</dbReference>
<dbReference type="GO" id="GO:0005737">
    <property type="term" value="C:cytoplasm"/>
    <property type="evidence" value="ECO:0007669"/>
    <property type="project" value="TreeGrafter"/>
</dbReference>
<feature type="region of interest" description="Disordered" evidence="6">
    <location>
        <begin position="994"/>
        <end position="1067"/>
    </location>
</feature>
<dbReference type="PANTHER" id="PTHR15933:SF21">
    <property type="entry name" value="F-BOX ONLY PROTEIN 40"/>
    <property type="match status" value="1"/>
</dbReference>
<dbReference type="EMBL" id="JAAKFY010000020">
    <property type="protein sequence ID" value="KAF3841000.1"/>
    <property type="molecule type" value="Genomic_DNA"/>
</dbReference>
<sequence length="1142" mass="127466">MQLRVRIRVGVIGRPAVPLHGATHQAGRTHLEVSCLRGARHLERAAEPSVEAGHPHVGAEQQVVLLFAQVEDSSTEQAAGDDSAANRDLHPSPAAPTVAGITVDMLSHPGGSSTITLIGDHTRASRVRQHVHCDSCYSRRCRARVEVSVCCAVIPCRLLCGAVFHLCKEEDHLLLCPNVRVPCLNAGFGCPLHMPRSSQAAHLQVCPASLVCCSMEWIRWPIDETNPHSEIALQENVLKESEGQEQPLDLAMALVDQTDLYERLEMNPIYPELMEAEEEEKKEEAAIGGFGNGDTDTATNEVSAESNSCGSNVVEQNGLGQISGPLKGTYNLCDMMFSMERGGCAAAQANQDNPKQNPKPEEKDTEKKEAAADTGKTGHAPWQEGVMERLGNELTPQEFNMYMVHHGRMLLAFGKIKACTPREDDFVYGSLEPIPVQTLHSFKIPDSYHYSGRRVHYYDSTRPPSEPRSVDTSDLKVDEEDWFSDEAAATLLGYAEIEVRGHKISESNAADGIYVDVGTQTHSFRKAPFKAKTTLAEAMVDRPLKLLLQLQSERVSGRNTRAGCAFTFLCGHTFHRREFATHYRNVHSDIQTSLSGWFEQRCPLSYLGCTFSQKRFQPSTHKATVSYNQHLRIFNLRPTLAASEGDTSQSSRSSEDPSTTQRKRGGRKGGDGEDCLSILPFEVLCHMASFLDSLSLSQLALVSQLMRQVSSSLLQERGMVTLRWEKKTYSHGGAKWRAKPVWEFSHLFSSVESWHMADVPPISAHLKVCPYYKTSLNIEPVPLPSISDKQECKKERLSLLLLPMLLLSAALIAPRSGLHCSGFIHTARKAPAAPVLQLTWELREEAPSRSFFVCGAAMDAGELEQQVASVERGIAFLKQEHLAMLAELSCELDSRFPDRSTEVEEAELVARCEAAVHLLEEQQCMMVAVRGELRVGRARASALGRNLREEERHFLEELKRRSHKITLLSRELQRQNVTTTTLCHELHTARLKLFQQRQSTESGAEGEEEPRGKEEEEQEEEEEEDEGEEDEDYEGAGSDWLLSPPPPASPDQQEARHKRRVSLREERVRACVPQERVTSPQRPHSMPDPALFLVPLRFRLLRLNRPNRTQDGEAVEDEWEDIDDSRVHRRVDMGAGEGETAL</sequence>
<dbReference type="OrthoDB" id="5918172at2759"/>
<feature type="region of interest" description="Disordered" evidence="6">
    <location>
        <begin position="284"/>
        <end position="309"/>
    </location>
</feature>
<dbReference type="GO" id="GO:0008270">
    <property type="term" value="F:zinc ion binding"/>
    <property type="evidence" value="ECO:0007669"/>
    <property type="project" value="UniProtKB-KW"/>
</dbReference>
<feature type="zinc finger region" description="TRAF-type" evidence="5">
    <location>
        <begin position="172"/>
        <end position="214"/>
    </location>
</feature>
<protein>
    <recommendedName>
        <fullName evidence="11">F-box protein 40</fullName>
    </recommendedName>
</protein>
<evidence type="ECO:0000259" key="8">
    <source>
        <dbReference type="PROSITE" id="PS50181"/>
    </source>
</evidence>
<accession>A0A7J5XV35</accession>
<evidence type="ECO:0000256" key="5">
    <source>
        <dbReference type="PROSITE-ProRule" id="PRU00207"/>
    </source>
</evidence>
<dbReference type="PANTHER" id="PTHR15933">
    <property type="entry name" value="PROTEIN CBG16327"/>
    <property type="match status" value="1"/>
</dbReference>
<name>A0A7J5XV35_DISMA</name>
<gene>
    <name evidence="9" type="ORF">F7725_006862</name>
</gene>
<dbReference type="SUPFAM" id="SSF49599">
    <property type="entry name" value="TRAF domain-like"/>
    <property type="match status" value="1"/>
</dbReference>